<feature type="domain" description="HTH cro/C1-type" evidence="1">
    <location>
        <begin position="17"/>
        <end position="71"/>
    </location>
</feature>
<comment type="caution">
    <text evidence="2">The sequence shown here is derived from an EMBL/GenBank/DDBJ whole genome shotgun (WGS) entry which is preliminary data.</text>
</comment>
<protein>
    <submittedName>
        <fullName evidence="2">Helix-turn-helix domain-containing protein</fullName>
    </submittedName>
</protein>
<organism evidence="2 3">
    <name type="scientific">Parasedimentitalea maritima</name>
    <dbReference type="NCBI Taxonomy" id="2578117"/>
    <lineage>
        <taxon>Bacteria</taxon>
        <taxon>Pseudomonadati</taxon>
        <taxon>Pseudomonadota</taxon>
        <taxon>Alphaproteobacteria</taxon>
        <taxon>Rhodobacterales</taxon>
        <taxon>Paracoccaceae</taxon>
        <taxon>Parasedimentitalea</taxon>
    </lineage>
</organism>
<reference evidence="2 3" key="1">
    <citation type="submission" date="2019-12" db="EMBL/GenBank/DDBJ databases">
        <authorList>
            <person name="Zhang Y.-J."/>
        </authorList>
    </citation>
    <scope>NUCLEOTIDE SEQUENCE [LARGE SCALE GENOMIC DNA]</scope>
    <source>
        <strain evidence="2 3">H18S-6</strain>
    </source>
</reference>
<dbReference type="Gene3D" id="1.10.260.40">
    <property type="entry name" value="lambda repressor-like DNA-binding domains"/>
    <property type="match status" value="1"/>
</dbReference>
<dbReference type="Pfam" id="PF01381">
    <property type="entry name" value="HTH_3"/>
    <property type="match status" value="1"/>
</dbReference>
<name>A0A6A4RCP7_9RHOB</name>
<dbReference type="CDD" id="cd00093">
    <property type="entry name" value="HTH_XRE"/>
    <property type="match status" value="1"/>
</dbReference>
<sequence>MTDTPKDPRIETARRNIKMAAALRDMNLSEVSRQAGMSRNGLGQFTAGRTTLSYANMLRVCDVLRVPVGLVHRHDAITESRIRFFQTLERLPDHLAQKAIAAAQEEFGPSD</sequence>
<dbReference type="SUPFAM" id="SSF47413">
    <property type="entry name" value="lambda repressor-like DNA-binding domains"/>
    <property type="match status" value="1"/>
</dbReference>
<gene>
    <name evidence="2" type="ORF">GP644_23020</name>
</gene>
<proteinExistence type="predicted"/>
<dbReference type="AlphaFoldDB" id="A0A6A4RCP7"/>
<evidence type="ECO:0000259" key="1">
    <source>
        <dbReference type="PROSITE" id="PS50943"/>
    </source>
</evidence>
<dbReference type="InterPro" id="IPR010982">
    <property type="entry name" value="Lambda_DNA-bd_dom_sf"/>
</dbReference>
<dbReference type="PROSITE" id="PS50943">
    <property type="entry name" value="HTH_CROC1"/>
    <property type="match status" value="1"/>
</dbReference>
<evidence type="ECO:0000313" key="3">
    <source>
        <dbReference type="Proteomes" id="UP000441586"/>
    </source>
</evidence>
<dbReference type="GO" id="GO:0003677">
    <property type="term" value="F:DNA binding"/>
    <property type="evidence" value="ECO:0007669"/>
    <property type="project" value="InterPro"/>
</dbReference>
<evidence type="ECO:0000313" key="2">
    <source>
        <dbReference type="EMBL" id="KAE9624763.1"/>
    </source>
</evidence>
<dbReference type="InterPro" id="IPR001387">
    <property type="entry name" value="Cro/C1-type_HTH"/>
</dbReference>
<accession>A0A6A4RCP7</accession>
<dbReference type="RefSeq" id="WP_158981796.1">
    <property type="nucleotide sequence ID" value="NZ_WSFO01000024.1"/>
</dbReference>
<dbReference type="SMART" id="SM00530">
    <property type="entry name" value="HTH_XRE"/>
    <property type="match status" value="1"/>
</dbReference>
<dbReference type="Proteomes" id="UP000441586">
    <property type="component" value="Unassembled WGS sequence"/>
</dbReference>
<dbReference type="EMBL" id="WSFO01000024">
    <property type="protein sequence ID" value="KAE9624763.1"/>
    <property type="molecule type" value="Genomic_DNA"/>
</dbReference>